<dbReference type="EMBL" id="CU468230">
    <property type="protein sequence ID" value="CAP01588.1"/>
    <property type="molecule type" value="Genomic_DNA"/>
</dbReference>
<evidence type="ECO:0000313" key="3">
    <source>
        <dbReference type="EMBL" id="CAP01588.1"/>
    </source>
</evidence>
<comment type="catalytic activity">
    <reaction evidence="1">
        <text>a beta-lactam + H2O = a substituted beta-amino acid</text>
        <dbReference type="Rhea" id="RHEA:20401"/>
        <dbReference type="ChEBI" id="CHEBI:15377"/>
        <dbReference type="ChEBI" id="CHEBI:35627"/>
        <dbReference type="ChEBI" id="CHEBI:140347"/>
        <dbReference type="EC" id="3.5.2.6"/>
    </reaction>
</comment>
<dbReference type="PANTHER" id="PTHR35333:SF5">
    <property type="entry name" value="CONSERVED LIPOPROTEIN LPQF-RELATED"/>
    <property type="match status" value="1"/>
</dbReference>
<sequence length="424" mass="46424">MNLNIRGHLMKNFLTKKMYATRALFFAVGVTALNVSPIVISTTHAATEQKMDNLSTTLSLIFADKPIEASLFSPQFLGQVPITQIQKIVDDLKVSLGALKNINVSNGSGTINFEKGELPVSISLNEQGQISTLWFSAPHFKTISLDEMVKGLHENAIGKTSLLVIVDNKPVIVENDKTPMAVGSTFKLLVLKAYEDAIKKGELKRETIVSLKEKNRSLPTGVLQNLPAGTPVNLELLAQLMIQISDNTATDSLIEVLKKPRIEALSPRNSPLLTTRELFQLIDPSNEKLRNKFKTGTKSARLEALAELDKLPLPSVSSIGKSATWQDAEWYMSAHEICPLLESVQDTPALNSSLNPLFKNLNWQKIGFKGGSEYGVINFSVIGKTQKGHKVCAVFTANGNEPQPESKLAILFTGILQAIDSINH</sequence>
<evidence type="ECO:0000313" key="4">
    <source>
        <dbReference type="Proteomes" id="UP000001741"/>
    </source>
</evidence>
<dbReference type="SUPFAM" id="SSF56601">
    <property type="entry name" value="beta-lactamase/transpeptidase-like"/>
    <property type="match status" value="1"/>
</dbReference>
<name>B0VRS0_ACIBS</name>
<dbReference type="BioCyc" id="ABAU509170:GCL9-1855-MONOMER"/>
<proteinExistence type="predicted"/>
<dbReference type="GO" id="GO:0030655">
    <property type="term" value="P:beta-lactam antibiotic catabolic process"/>
    <property type="evidence" value="ECO:0007669"/>
    <property type="project" value="InterPro"/>
</dbReference>
<evidence type="ECO:0000259" key="2">
    <source>
        <dbReference type="Pfam" id="PF13354"/>
    </source>
</evidence>
<dbReference type="InterPro" id="IPR012338">
    <property type="entry name" value="Beta-lactam/transpept-like"/>
</dbReference>
<reference evidence="3 4" key="1">
    <citation type="journal article" date="2008" name="PLoS ONE">
        <title>Comparative analysis of Acinetobacters: three genomes for three lifestyles.</title>
        <authorList>
            <person name="Vallenet D."/>
            <person name="Nordmann P."/>
            <person name="Barbe V."/>
            <person name="Poirel L."/>
            <person name="Mangenot S."/>
            <person name="Bataille E."/>
            <person name="Dossat C."/>
            <person name="Gas S."/>
            <person name="Kreimeyer A."/>
            <person name="Lenoble P."/>
            <person name="Oztas S."/>
            <person name="Poulain J."/>
            <person name="Segurens B."/>
            <person name="Robert C."/>
            <person name="Abergel C."/>
            <person name="Claverie J.M."/>
            <person name="Raoult D."/>
            <person name="Medigue C."/>
            <person name="Weissenbach J."/>
            <person name="Cruveiller S."/>
        </authorList>
    </citation>
    <scope>NUCLEOTIDE SEQUENCE [LARGE SCALE GENOMIC DNA]</scope>
    <source>
        <strain evidence="3 4">SDF</strain>
    </source>
</reference>
<evidence type="ECO:0000256" key="1">
    <source>
        <dbReference type="ARBA" id="ARBA00001526"/>
    </source>
</evidence>
<protein>
    <submittedName>
        <fullName evidence="3">Beta-lactamase</fullName>
    </submittedName>
</protein>
<gene>
    <name evidence="3" type="ordered locus">ABSDF2266</name>
</gene>
<dbReference type="InterPro" id="IPR000871">
    <property type="entry name" value="Beta-lactam_class-A"/>
</dbReference>
<dbReference type="HOGENOM" id="CLU_042385_0_0_6"/>
<dbReference type="Pfam" id="PF13354">
    <property type="entry name" value="Beta-lactamase2"/>
    <property type="match status" value="1"/>
</dbReference>
<dbReference type="AlphaFoldDB" id="B0VRS0"/>
<organism evidence="3 4">
    <name type="scientific">Acinetobacter baumannii (strain SDF)</name>
    <dbReference type="NCBI Taxonomy" id="509170"/>
    <lineage>
        <taxon>Bacteria</taxon>
        <taxon>Pseudomonadati</taxon>
        <taxon>Pseudomonadota</taxon>
        <taxon>Gammaproteobacteria</taxon>
        <taxon>Moraxellales</taxon>
        <taxon>Moraxellaceae</taxon>
        <taxon>Acinetobacter</taxon>
        <taxon>Acinetobacter calcoaceticus/baumannii complex</taxon>
    </lineage>
</organism>
<accession>B0VRS0</accession>
<dbReference type="KEGG" id="abm:ABSDF2266"/>
<dbReference type="GO" id="GO:0008800">
    <property type="term" value="F:beta-lactamase activity"/>
    <property type="evidence" value="ECO:0007669"/>
    <property type="project" value="UniProtKB-EC"/>
</dbReference>
<dbReference type="Proteomes" id="UP000001741">
    <property type="component" value="Chromosome"/>
</dbReference>
<dbReference type="GO" id="GO:0046677">
    <property type="term" value="P:response to antibiotic"/>
    <property type="evidence" value="ECO:0007669"/>
    <property type="project" value="InterPro"/>
</dbReference>
<dbReference type="Gene3D" id="3.40.710.10">
    <property type="entry name" value="DD-peptidase/beta-lactamase superfamily"/>
    <property type="match status" value="1"/>
</dbReference>
<dbReference type="PANTHER" id="PTHR35333">
    <property type="entry name" value="BETA-LACTAMASE"/>
    <property type="match status" value="1"/>
</dbReference>
<dbReference type="InterPro" id="IPR045155">
    <property type="entry name" value="Beta-lactam_cat"/>
</dbReference>
<feature type="domain" description="Beta-lactamase class A catalytic" evidence="2">
    <location>
        <begin position="167"/>
        <end position="264"/>
    </location>
</feature>